<accession>T1IPD4</accession>
<feature type="domain" description="CCZ1/INTU/HSP4 first Longin" evidence="1">
    <location>
        <begin position="103"/>
        <end position="210"/>
    </location>
</feature>
<keyword evidence="3" id="KW-1185">Reference proteome</keyword>
<reference evidence="3" key="1">
    <citation type="submission" date="2011-05" db="EMBL/GenBank/DDBJ databases">
        <authorList>
            <person name="Richards S.R."/>
            <person name="Qu J."/>
            <person name="Jiang H."/>
            <person name="Jhangiani S.N."/>
            <person name="Agravi P."/>
            <person name="Goodspeed R."/>
            <person name="Gross S."/>
            <person name="Mandapat C."/>
            <person name="Jackson L."/>
            <person name="Mathew T."/>
            <person name="Pu L."/>
            <person name="Thornton R."/>
            <person name="Saada N."/>
            <person name="Wilczek-Boney K.B."/>
            <person name="Lee S."/>
            <person name="Kovar C."/>
            <person name="Wu Y."/>
            <person name="Scherer S.E."/>
            <person name="Worley K.C."/>
            <person name="Muzny D.M."/>
            <person name="Gibbs R."/>
        </authorList>
    </citation>
    <scope>NUCLEOTIDE SEQUENCE</scope>
    <source>
        <strain evidence="3">Brora</strain>
    </source>
</reference>
<protein>
    <recommendedName>
        <fullName evidence="1">CCZ1/INTU/HSP4 first Longin domain-containing protein</fullName>
    </recommendedName>
</protein>
<evidence type="ECO:0000313" key="3">
    <source>
        <dbReference type="Proteomes" id="UP000014500"/>
    </source>
</evidence>
<proteinExistence type="predicted"/>
<dbReference type="Pfam" id="PF19031">
    <property type="entry name" value="Intu_longin_1"/>
    <property type="match status" value="1"/>
</dbReference>
<dbReference type="EMBL" id="JH431256">
    <property type="status" value="NOT_ANNOTATED_CDS"/>
    <property type="molecule type" value="Genomic_DNA"/>
</dbReference>
<dbReference type="AlphaFoldDB" id="T1IPD4"/>
<dbReference type="HOGENOM" id="CLU_1196192_0_0_1"/>
<evidence type="ECO:0000313" key="2">
    <source>
        <dbReference type="EnsemblMetazoa" id="SMAR002884-PA"/>
    </source>
</evidence>
<dbReference type="InterPro" id="IPR039151">
    <property type="entry name" value="INTU"/>
</dbReference>
<dbReference type="STRING" id="126957.T1IPD4"/>
<dbReference type="GO" id="GO:0005737">
    <property type="term" value="C:cytoplasm"/>
    <property type="evidence" value="ECO:0007669"/>
    <property type="project" value="TreeGrafter"/>
</dbReference>
<dbReference type="GO" id="GO:0001736">
    <property type="term" value="P:establishment of planar polarity"/>
    <property type="evidence" value="ECO:0007669"/>
    <property type="project" value="InterPro"/>
</dbReference>
<reference evidence="2" key="2">
    <citation type="submission" date="2015-02" db="UniProtKB">
        <authorList>
            <consortium name="EnsemblMetazoa"/>
        </authorList>
    </citation>
    <scope>IDENTIFICATION</scope>
</reference>
<dbReference type="PhylomeDB" id="T1IPD4"/>
<sequence>MCMSNTSRDWAIVIPNIRLGVHDNNFSDEDCPALKPSSHARISNIEKDLFFLVKLVVESANLQSLAEALKGNQPHQKSKLAKLVSRLDAKEEQESFVLLNGSNCIVLYLTLEGVTELSSGKQDVIYQFPACDNKLVQVRGMFVTLSHTLPDITSCNPISSSLLCDEKLIHVGYAQEGNETFVLALPDDCMCVNQLHHLVMDVIQLLKFQYHSLHEEVSENMENELITIKMTN</sequence>
<dbReference type="InterPro" id="IPR043987">
    <property type="entry name" value="CCZ1/INTU/HSP4_longin_1"/>
</dbReference>
<name>T1IPD4_STRMM</name>
<dbReference type="PANTHER" id="PTHR21082:SF4">
    <property type="entry name" value="PROTEIN INTURNED"/>
    <property type="match status" value="1"/>
</dbReference>
<dbReference type="GO" id="GO:0007399">
    <property type="term" value="P:nervous system development"/>
    <property type="evidence" value="ECO:0007669"/>
    <property type="project" value="TreeGrafter"/>
</dbReference>
<dbReference type="GO" id="GO:0005929">
    <property type="term" value="C:cilium"/>
    <property type="evidence" value="ECO:0007669"/>
    <property type="project" value="TreeGrafter"/>
</dbReference>
<dbReference type="Proteomes" id="UP000014500">
    <property type="component" value="Unassembled WGS sequence"/>
</dbReference>
<evidence type="ECO:0000259" key="1">
    <source>
        <dbReference type="Pfam" id="PF19031"/>
    </source>
</evidence>
<organism evidence="2 3">
    <name type="scientific">Strigamia maritima</name>
    <name type="common">European centipede</name>
    <name type="synonym">Geophilus maritimus</name>
    <dbReference type="NCBI Taxonomy" id="126957"/>
    <lineage>
        <taxon>Eukaryota</taxon>
        <taxon>Metazoa</taxon>
        <taxon>Ecdysozoa</taxon>
        <taxon>Arthropoda</taxon>
        <taxon>Myriapoda</taxon>
        <taxon>Chilopoda</taxon>
        <taxon>Pleurostigmophora</taxon>
        <taxon>Geophilomorpha</taxon>
        <taxon>Linotaeniidae</taxon>
        <taxon>Strigamia</taxon>
    </lineage>
</organism>
<dbReference type="GO" id="GO:0060271">
    <property type="term" value="P:cilium assembly"/>
    <property type="evidence" value="ECO:0007669"/>
    <property type="project" value="InterPro"/>
</dbReference>
<dbReference type="PANTHER" id="PTHR21082">
    <property type="entry name" value="PROTEIN INTURNED"/>
    <property type="match status" value="1"/>
</dbReference>
<dbReference type="GO" id="GO:0016192">
    <property type="term" value="P:vesicle-mediated transport"/>
    <property type="evidence" value="ECO:0007669"/>
    <property type="project" value="InterPro"/>
</dbReference>
<dbReference type="EnsemblMetazoa" id="SMAR002884-RA">
    <property type="protein sequence ID" value="SMAR002884-PA"/>
    <property type="gene ID" value="SMAR002884"/>
</dbReference>